<keyword evidence="4" id="KW-1185">Reference proteome</keyword>
<dbReference type="PROSITE" id="PS50110">
    <property type="entry name" value="RESPONSE_REGULATORY"/>
    <property type="match status" value="1"/>
</dbReference>
<dbReference type="Proteomes" id="UP000220527">
    <property type="component" value="Unassembled WGS sequence"/>
</dbReference>
<dbReference type="EMBL" id="NQWI01000061">
    <property type="protein sequence ID" value="PDW02576.1"/>
    <property type="molecule type" value="Genomic_DNA"/>
</dbReference>
<proteinExistence type="predicted"/>
<sequence length="155" mass="16854">MREALTRSKRILTFLLETDTMWPIPILFIDASTLFRKLAAGVLQRHFASRIMLAAVHGAWHPAEVSVLEPQPQVVLLGLGADGMLDPALLNAIQQALPGIPVVILGYLDDDAYSSAALTAGAAAFISKDSLHTELLPVLHQVVARPSEIAHWRHP</sequence>
<accession>A0A2A6RI51</accession>
<comment type="caution">
    <text evidence="1">Lacks conserved residue(s) required for the propagation of feature annotation.</text>
</comment>
<dbReference type="InterPro" id="IPR001789">
    <property type="entry name" value="Sig_transdc_resp-reg_receiver"/>
</dbReference>
<dbReference type="AlphaFoldDB" id="A0A2A6RI51"/>
<evidence type="ECO:0000313" key="4">
    <source>
        <dbReference type="Proteomes" id="UP000220527"/>
    </source>
</evidence>
<evidence type="ECO:0000256" key="1">
    <source>
        <dbReference type="PROSITE-ProRule" id="PRU00169"/>
    </source>
</evidence>
<feature type="domain" description="Response regulatory" evidence="2">
    <location>
        <begin position="25"/>
        <end position="143"/>
    </location>
</feature>
<protein>
    <recommendedName>
        <fullName evidence="2">Response regulatory domain-containing protein</fullName>
    </recommendedName>
</protein>
<dbReference type="GO" id="GO:0000160">
    <property type="term" value="P:phosphorelay signal transduction system"/>
    <property type="evidence" value="ECO:0007669"/>
    <property type="project" value="InterPro"/>
</dbReference>
<gene>
    <name evidence="3" type="ORF">CJ255_13310</name>
</gene>
<comment type="caution">
    <text evidence="3">The sequence shown here is derived from an EMBL/GenBank/DDBJ whole genome shotgun (WGS) entry which is preliminary data.</text>
</comment>
<evidence type="ECO:0000313" key="3">
    <source>
        <dbReference type="EMBL" id="PDW02576.1"/>
    </source>
</evidence>
<dbReference type="InterPro" id="IPR011006">
    <property type="entry name" value="CheY-like_superfamily"/>
</dbReference>
<dbReference type="SUPFAM" id="SSF52172">
    <property type="entry name" value="CheY-like"/>
    <property type="match status" value="1"/>
</dbReference>
<dbReference type="Gene3D" id="3.40.50.2300">
    <property type="match status" value="1"/>
</dbReference>
<evidence type="ECO:0000259" key="2">
    <source>
        <dbReference type="PROSITE" id="PS50110"/>
    </source>
</evidence>
<name>A0A2A6RI51_9CHLR</name>
<reference evidence="4" key="1">
    <citation type="submission" date="2017-08" db="EMBL/GenBank/DDBJ databases">
        <authorList>
            <person name="Grouzdev D.S."/>
            <person name="Gaisin V.A."/>
            <person name="Rysina M.S."/>
            <person name="Gorlenko V.M."/>
        </authorList>
    </citation>
    <scope>NUCLEOTIDE SEQUENCE [LARGE SCALE GENOMIC DNA]</scope>
    <source>
        <strain evidence="4">Kir15-3F</strain>
    </source>
</reference>
<organism evidence="3 4">
    <name type="scientific">Candidatus Viridilinea mediisalina</name>
    <dbReference type="NCBI Taxonomy" id="2024553"/>
    <lineage>
        <taxon>Bacteria</taxon>
        <taxon>Bacillati</taxon>
        <taxon>Chloroflexota</taxon>
        <taxon>Chloroflexia</taxon>
        <taxon>Chloroflexales</taxon>
        <taxon>Chloroflexineae</taxon>
        <taxon>Oscillochloridaceae</taxon>
        <taxon>Candidatus Viridilinea</taxon>
    </lineage>
</organism>